<organism evidence="1">
    <name type="scientific">marine metagenome</name>
    <dbReference type="NCBI Taxonomy" id="408172"/>
    <lineage>
        <taxon>unclassified sequences</taxon>
        <taxon>metagenomes</taxon>
        <taxon>ecological metagenomes</taxon>
    </lineage>
</organism>
<dbReference type="EMBL" id="UINC01001100">
    <property type="protein sequence ID" value="SUZ70755.1"/>
    <property type="molecule type" value="Genomic_DNA"/>
</dbReference>
<sequence>MQKIFTAQQFPAHGGILHGIDLHDGVEHTGDVSAYGNDD</sequence>
<gene>
    <name evidence="1" type="ORF">METZ01_LOCUS23609</name>
</gene>
<accession>A0A381PUP7</accession>
<evidence type="ECO:0000313" key="1">
    <source>
        <dbReference type="EMBL" id="SUZ70755.1"/>
    </source>
</evidence>
<protein>
    <submittedName>
        <fullName evidence="1">Uncharacterized protein</fullName>
    </submittedName>
</protein>
<proteinExistence type="predicted"/>
<name>A0A381PUP7_9ZZZZ</name>
<dbReference type="AlphaFoldDB" id="A0A381PUP7"/>
<reference evidence="1" key="1">
    <citation type="submission" date="2018-05" db="EMBL/GenBank/DDBJ databases">
        <authorList>
            <person name="Lanie J.A."/>
            <person name="Ng W.-L."/>
            <person name="Kazmierczak K.M."/>
            <person name="Andrzejewski T.M."/>
            <person name="Davidsen T.M."/>
            <person name="Wayne K.J."/>
            <person name="Tettelin H."/>
            <person name="Glass J.I."/>
            <person name="Rusch D."/>
            <person name="Podicherti R."/>
            <person name="Tsui H.-C.T."/>
            <person name="Winkler M.E."/>
        </authorList>
    </citation>
    <scope>NUCLEOTIDE SEQUENCE</scope>
</reference>